<protein>
    <recommendedName>
        <fullName evidence="1">Reverse transcriptase Ty1/copia-type domain-containing protein</fullName>
    </recommendedName>
</protein>
<organism evidence="2 3">
    <name type="scientific">Platanthera zijinensis</name>
    <dbReference type="NCBI Taxonomy" id="2320716"/>
    <lineage>
        <taxon>Eukaryota</taxon>
        <taxon>Viridiplantae</taxon>
        <taxon>Streptophyta</taxon>
        <taxon>Embryophyta</taxon>
        <taxon>Tracheophyta</taxon>
        <taxon>Spermatophyta</taxon>
        <taxon>Magnoliopsida</taxon>
        <taxon>Liliopsida</taxon>
        <taxon>Asparagales</taxon>
        <taxon>Orchidaceae</taxon>
        <taxon>Orchidoideae</taxon>
        <taxon>Orchideae</taxon>
        <taxon>Orchidinae</taxon>
        <taxon>Platanthera</taxon>
    </lineage>
</organism>
<evidence type="ECO:0000259" key="1">
    <source>
        <dbReference type="Pfam" id="PF07727"/>
    </source>
</evidence>
<comment type="caution">
    <text evidence="2">The sequence shown here is derived from an EMBL/GenBank/DDBJ whole genome shotgun (WGS) entry which is preliminary data.</text>
</comment>
<evidence type="ECO:0000313" key="2">
    <source>
        <dbReference type="EMBL" id="KAK8957984.1"/>
    </source>
</evidence>
<name>A0AAP0C5Z5_9ASPA</name>
<dbReference type="EMBL" id="JBBWWQ010000001">
    <property type="protein sequence ID" value="KAK8957984.1"/>
    <property type="molecule type" value="Genomic_DNA"/>
</dbReference>
<gene>
    <name evidence="2" type="ORF">KSP39_PZI000376</name>
</gene>
<dbReference type="Proteomes" id="UP001418222">
    <property type="component" value="Unassembled WGS sequence"/>
</dbReference>
<sequence length="86" mass="9857">MEQPEGFSVKGKEGLVCLLQKSLYGMKQATRQWYRKFDSFMGEIGFKRTTLDHCVFIKEYAPGDFIILLLYVDDMLIVGTLLALLS</sequence>
<feature type="domain" description="Reverse transcriptase Ty1/copia-type" evidence="1">
    <location>
        <begin position="1"/>
        <end position="80"/>
    </location>
</feature>
<keyword evidence="3" id="KW-1185">Reference proteome</keyword>
<accession>A0AAP0C5Z5</accession>
<reference evidence="2 3" key="1">
    <citation type="journal article" date="2022" name="Nat. Plants">
        <title>Genomes of leafy and leafless Platanthera orchids illuminate the evolution of mycoheterotrophy.</title>
        <authorList>
            <person name="Li M.H."/>
            <person name="Liu K.W."/>
            <person name="Li Z."/>
            <person name="Lu H.C."/>
            <person name="Ye Q.L."/>
            <person name="Zhang D."/>
            <person name="Wang J.Y."/>
            <person name="Li Y.F."/>
            <person name="Zhong Z.M."/>
            <person name="Liu X."/>
            <person name="Yu X."/>
            <person name="Liu D.K."/>
            <person name="Tu X.D."/>
            <person name="Liu B."/>
            <person name="Hao Y."/>
            <person name="Liao X.Y."/>
            <person name="Jiang Y.T."/>
            <person name="Sun W.H."/>
            <person name="Chen J."/>
            <person name="Chen Y.Q."/>
            <person name="Ai Y."/>
            <person name="Zhai J.W."/>
            <person name="Wu S.S."/>
            <person name="Zhou Z."/>
            <person name="Hsiao Y.Y."/>
            <person name="Wu W.L."/>
            <person name="Chen Y.Y."/>
            <person name="Lin Y.F."/>
            <person name="Hsu J.L."/>
            <person name="Li C.Y."/>
            <person name="Wang Z.W."/>
            <person name="Zhao X."/>
            <person name="Zhong W.Y."/>
            <person name="Ma X.K."/>
            <person name="Ma L."/>
            <person name="Huang J."/>
            <person name="Chen G.Z."/>
            <person name="Huang M.Z."/>
            <person name="Huang L."/>
            <person name="Peng D.H."/>
            <person name="Luo Y.B."/>
            <person name="Zou S.Q."/>
            <person name="Chen S.P."/>
            <person name="Lan S."/>
            <person name="Tsai W.C."/>
            <person name="Van de Peer Y."/>
            <person name="Liu Z.J."/>
        </authorList>
    </citation>
    <scope>NUCLEOTIDE SEQUENCE [LARGE SCALE GENOMIC DNA]</scope>
    <source>
        <strain evidence="2">Lor287</strain>
    </source>
</reference>
<dbReference type="AlphaFoldDB" id="A0AAP0C5Z5"/>
<proteinExistence type="predicted"/>
<evidence type="ECO:0000313" key="3">
    <source>
        <dbReference type="Proteomes" id="UP001418222"/>
    </source>
</evidence>
<dbReference type="Pfam" id="PF07727">
    <property type="entry name" value="RVT_2"/>
    <property type="match status" value="1"/>
</dbReference>
<dbReference type="InterPro" id="IPR013103">
    <property type="entry name" value="RVT_2"/>
</dbReference>